<dbReference type="Proteomes" id="UP001056819">
    <property type="component" value="Chromosome"/>
</dbReference>
<evidence type="ECO:0000259" key="2">
    <source>
        <dbReference type="PROSITE" id="PS51724"/>
    </source>
</evidence>
<feature type="signal peptide" evidence="1">
    <location>
        <begin position="1"/>
        <end position="19"/>
    </location>
</feature>
<evidence type="ECO:0000313" key="4">
    <source>
        <dbReference type="Proteomes" id="UP001056819"/>
    </source>
</evidence>
<protein>
    <submittedName>
        <fullName evidence="3">SPOR domain-containing protein</fullName>
    </submittedName>
</protein>
<evidence type="ECO:0000256" key="1">
    <source>
        <dbReference type="SAM" id="SignalP"/>
    </source>
</evidence>
<dbReference type="Gene3D" id="3.30.70.1070">
    <property type="entry name" value="Sporulation related repeat"/>
    <property type="match status" value="1"/>
</dbReference>
<accession>A0AAE9HV82</accession>
<dbReference type="RefSeq" id="WP_027021146.1">
    <property type="nucleotide sequence ID" value="NZ_CP097501.1"/>
</dbReference>
<reference evidence="3" key="1">
    <citation type="submission" date="2022-05" db="EMBL/GenBank/DDBJ databases">
        <title>Alysiella filiformis genome sequencing.</title>
        <authorList>
            <person name="Viehboeck T."/>
        </authorList>
    </citation>
    <scope>NUCLEOTIDE SEQUENCE</scope>
    <source>
        <strain evidence="3">DSM 2580</strain>
    </source>
</reference>
<dbReference type="AlphaFoldDB" id="A0AAE9HV82"/>
<keyword evidence="1" id="KW-0732">Signal</keyword>
<dbReference type="SUPFAM" id="SSF110997">
    <property type="entry name" value="Sporulation related repeat"/>
    <property type="match status" value="1"/>
</dbReference>
<sequence length="109" mass="11815">MKKSVYALLLAMCSTIVCAAGQTTVVENDYENQGSFVIQSGAFADPMLADAQAGRVSLFGVPSTVVTRQRADGNFVRVVRSKRMKQKEAEALAERLFKEHSVSAMVIAD</sequence>
<feature type="domain" description="SPOR" evidence="2">
    <location>
        <begin position="30"/>
        <end position="109"/>
    </location>
</feature>
<name>A0AAE9HV82_9NEIS</name>
<feature type="chain" id="PRO_5041923173" evidence="1">
    <location>
        <begin position="20"/>
        <end position="109"/>
    </location>
</feature>
<dbReference type="Pfam" id="PF05036">
    <property type="entry name" value="SPOR"/>
    <property type="match status" value="1"/>
</dbReference>
<evidence type="ECO:0000313" key="3">
    <source>
        <dbReference type="EMBL" id="URD67233.1"/>
    </source>
</evidence>
<gene>
    <name evidence="3" type="ORF">LNQ82_08590</name>
</gene>
<dbReference type="InterPro" id="IPR036680">
    <property type="entry name" value="SPOR-like_sf"/>
</dbReference>
<dbReference type="InterPro" id="IPR007730">
    <property type="entry name" value="SPOR-like_dom"/>
</dbReference>
<proteinExistence type="predicted"/>
<dbReference type="GO" id="GO:0042834">
    <property type="term" value="F:peptidoglycan binding"/>
    <property type="evidence" value="ECO:0007669"/>
    <property type="project" value="InterPro"/>
</dbReference>
<dbReference type="PROSITE" id="PS51724">
    <property type="entry name" value="SPOR"/>
    <property type="match status" value="1"/>
</dbReference>
<dbReference type="EMBL" id="CP097501">
    <property type="protein sequence ID" value="URD67233.1"/>
    <property type="molecule type" value="Genomic_DNA"/>
</dbReference>
<organism evidence="3 4">
    <name type="scientific">Conchiformibius steedae DSM 2580</name>
    <dbReference type="NCBI Taxonomy" id="1121352"/>
    <lineage>
        <taxon>Bacteria</taxon>
        <taxon>Pseudomonadati</taxon>
        <taxon>Pseudomonadota</taxon>
        <taxon>Betaproteobacteria</taxon>
        <taxon>Neisseriales</taxon>
        <taxon>Neisseriaceae</taxon>
        <taxon>Conchiformibius</taxon>
    </lineage>
</organism>